<dbReference type="PANTHER" id="PTHR31579">
    <property type="entry name" value="OS03G0796600 PROTEIN"/>
    <property type="match status" value="1"/>
</dbReference>
<evidence type="ECO:0000313" key="2">
    <source>
        <dbReference type="Proteomes" id="UP000324897"/>
    </source>
</evidence>
<dbReference type="Proteomes" id="UP000324897">
    <property type="component" value="Unassembled WGS sequence"/>
</dbReference>
<dbReference type="Pfam" id="PF04720">
    <property type="entry name" value="PDDEXK_6"/>
    <property type="match status" value="1"/>
</dbReference>
<evidence type="ECO:0000313" key="1">
    <source>
        <dbReference type="EMBL" id="TVU36304.1"/>
    </source>
</evidence>
<comment type="caution">
    <text evidence="1">The sequence shown here is derived from an EMBL/GenBank/DDBJ whole genome shotgun (WGS) entry which is preliminary data.</text>
</comment>
<evidence type="ECO:0008006" key="3">
    <source>
        <dbReference type="Google" id="ProtNLM"/>
    </source>
</evidence>
<dbReference type="EMBL" id="RWGY01000009">
    <property type="protein sequence ID" value="TVU36304.1"/>
    <property type="molecule type" value="Genomic_DNA"/>
</dbReference>
<dbReference type="NCBIfam" id="TIGR01615">
    <property type="entry name" value="A_thal_3542"/>
    <property type="match status" value="1"/>
</dbReference>
<organism evidence="1 2">
    <name type="scientific">Eragrostis curvula</name>
    <name type="common">weeping love grass</name>
    <dbReference type="NCBI Taxonomy" id="38414"/>
    <lineage>
        <taxon>Eukaryota</taxon>
        <taxon>Viridiplantae</taxon>
        <taxon>Streptophyta</taxon>
        <taxon>Embryophyta</taxon>
        <taxon>Tracheophyta</taxon>
        <taxon>Spermatophyta</taxon>
        <taxon>Magnoliopsida</taxon>
        <taxon>Liliopsida</taxon>
        <taxon>Poales</taxon>
        <taxon>Poaceae</taxon>
        <taxon>PACMAD clade</taxon>
        <taxon>Chloridoideae</taxon>
        <taxon>Eragrostideae</taxon>
        <taxon>Eragrostidinae</taxon>
        <taxon>Eragrostis</taxon>
    </lineage>
</organism>
<sequence>MQLLLLTFIQAFSRRSTPTLHRPPDKCKRLSPSLHHSRAQELLAPACFLKIMTGSSSSSDEAMFEMDFEPPSSAAEAISMHHQATCHILQAVLGPATEVEMEIHERAMKHVREIGEERERSSLKKRLMMRLRKDGYDASLCMSSWAATSEHPGGDYEYIDVVVAEDAGAGAATTSRLVVDIDFRSQFEVARPAPWYAHLCSQLPPVFVGQRTKLRKAVTLLCAAAQRSLRESGLQVPPWRRSSYMHAKWLPSGVALPAGTPAVATVAQWSVAKERSCGPRRSGGLSM</sequence>
<reference evidence="1 2" key="1">
    <citation type="journal article" date="2019" name="Sci. Rep.">
        <title>A high-quality genome of Eragrostis curvula grass provides insights into Poaceae evolution and supports new strategies to enhance forage quality.</title>
        <authorList>
            <person name="Carballo J."/>
            <person name="Santos B.A.C.M."/>
            <person name="Zappacosta D."/>
            <person name="Garbus I."/>
            <person name="Selva J.P."/>
            <person name="Gallo C.A."/>
            <person name="Diaz A."/>
            <person name="Albertini E."/>
            <person name="Caccamo M."/>
            <person name="Echenique V."/>
        </authorList>
    </citation>
    <scope>NUCLEOTIDE SEQUENCE [LARGE SCALE GENOMIC DNA]</scope>
    <source>
        <strain evidence="2">cv. Victoria</strain>
        <tissue evidence="1">Leaf</tissue>
    </source>
</reference>
<accession>A0A5J9VLG4</accession>
<dbReference type="Gramene" id="TVU36304">
    <property type="protein sequence ID" value="TVU36304"/>
    <property type="gene ID" value="EJB05_18234"/>
</dbReference>
<dbReference type="InterPro" id="IPR006502">
    <property type="entry name" value="PDDEXK-like"/>
</dbReference>
<feature type="non-terminal residue" evidence="1">
    <location>
        <position position="1"/>
    </location>
</feature>
<dbReference type="PANTHER" id="PTHR31579:SF34">
    <property type="entry name" value="T14N5.3 PROTEIN"/>
    <property type="match status" value="1"/>
</dbReference>
<proteinExistence type="predicted"/>
<protein>
    <recommendedName>
        <fullName evidence="3">DUF506 domain-containing protein</fullName>
    </recommendedName>
</protein>
<dbReference type="AlphaFoldDB" id="A0A5J9VLG4"/>
<keyword evidence="2" id="KW-1185">Reference proteome</keyword>
<gene>
    <name evidence="1" type="ORF">EJB05_18234</name>
</gene>
<name>A0A5J9VLG4_9POAL</name>
<dbReference type="OrthoDB" id="691424at2759"/>